<protein>
    <submittedName>
        <fullName evidence="4">ADP-ribose pyrophosphatase</fullName>
    </submittedName>
</protein>
<dbReference type="PROSITE" id="PS00893">
    <property type="entry name" value="NUDIX_BOX"/>
    <property type="match status" value="1"/>
</dbReference>
<proteinExistence type="predicted"/>
<evidence type="ECO:0000256" key="1">
    <source>
        <dbReference type="ARBA" id="ARBA00001946"/>
    </source>
</evidence>
<dbReference type="Gene3D" id="3.90.79.10">
    <property type="entry name" value="Nucleoside Triphosphate Pyrophosphohydrolase"/>
    <property type="match status" value="1"/>
</dbReference>
<gene>
    <name evidence="4" type="ORF">SAMN05421730_101014</name>
</gene>
<dbReference type="EMBL" id="FMKA01000010">
    <property type="protein sequence ID" value="SCP97347.1"/>
    <property type="molecule type" value="Genomic_DNA"/>
</dbReference>
<organism evidence="4 5">
    <name type="scientific">Anaerobium acetethylicum</name>
    <dbReference type="NCBI Taxonomy" id="1619234"/>
    <lineage>
        <taxon>Bacteria</taxon>
        <taxon>Bacillati</taxon>
        <taxon>Bacillota</taxon>
        <taxon>Clostridia</taxon>
        <taxon>Lachnospirales</taxon>
        <taxon>Lachnospiraceae</taxon>
        <taxon>Anaerobium</taxon>
    </lineage>
</organism>
<dbReference type="InterPro" id="IPR000086">
    <property type="entry name" value="NUDIX_hydrolase_dom"/>
</dbReference>
<dbReference type="PANTHER" id="PTHR11839">
    <property type="entry name" value="UDP/ADP-SUGAR PYROPHOSPHATASE"/>
    <property type="match status" value="1"/>
</dbReference>
<sequence>MTWSSARWAVDRYVVGGWNQYQIEMMKGEAGTMDKIKKEAGTMDKIKNIKKLTDNRFLNMYEMDARDSKGNPMKYYFASRGKEGELKCATKKNFAEGVMVYAVLEEEPDKIVLIRQYRYPIDDYIYEMPAGLVDPMEDVNQTAVREFREETGMDLKVVTSGSESCRRPFYTTIGLTDEAVSIVYGYAGGNATDAFSEDSEDIEIIIADKDMARDILKNGNVAMKCALLLMQFLQSDRENPFGFLEV</sequence>
<dbReference type="InterPro" id="IPR020084">
    <property type="entry name" value="NUDIX_hydrolase_CS"/>
</dbReference>
<feature type="domain" description="Nudix hydrolase" evidence="3">
    <location>
        <begin position="91"/>
        <end position="229"/>
    </location>
</feature>
<dbReference type="CDD" id="cd03424">
    <property type="entry name" value="NUDIX_ADPRase_Nudt5_UGPPase_Nudt14"/>
    <property type="match status" value="1"/>
</dbReference>
<evidence type="ECO:0000256" key="2">
    <source>
        <dbReference type="ARBA" id="ARBA00022801"/>
    </source>
</evidence>
<reference evidence="4 5" key="1">
    <citation type="submission" date="2016-09" db="EMBL/GenBank/DDBJ databases">
        <authorList>
            <person name="Capua I."/>
            <person name="De Benedictis P."/>
            <person name="Joannis T."/>
            <person name="Lombin L.H."/>
            <person name="Cattoli G."/>
        </authorList>
    </citation>
    <scope>NUCLEOTIDE SEQUENCE [LARGE SCALE GENOMIC DNA]</scope>
    <source>
        <strain evidence="4 5">GluBS11</strain>
    </source>
</reference>
<dbReference type="GO" id="GO:0019693">
    <property type="term" value="P:ribose phosphate metabolic process"/>
    <property type="evidence" value="ECO:0007669"/>
    <property type="project" value="TreeGrafter"/>
</dbReference>
<dbReference type="GO" id="GO:0006753">
    <property type="term" value="P:nucleoside phosphate metabolic process"/>
    <property type="evidence" value="ECO:0007669"/>
    <property type="project" value="TreeGrafter"/>
</dbReference>
<name>A0A1D3TTN3_9FIRM</name>
<dbReference type="Proteomes" id="UP000199315">
    <property type="component" value="Unassembled WGS sequence"/>
</dbReference>
<dbReference type="STRING" id="1619234.SAMN05421730_101014"/>
<dbReference type="PROSITE" id="PS51462">
    <property type="entry name" value="NUDIX"/>
    <property type="match status" value="1"/>
</dbReference>
<evidence type="ECO:0000313" key="5">
    <source>
        <dbReference type="Proteomes" id="UP000199315"/>
    </source>
</evidence>
<keyword evidence="2" id="KW-0378">Hydrolase</keyword>
<dbReference type="RefSeq" id="WP_242875511.1">
    <property type="nucleotide sequence ID" value="NZ_FMKA01000010.1"/>
</dbReference>
<dbReference type="GO" id="GO:0016787">
    <property type="term" value="F:hydrolase activity"/>
    <property type="evidence" value="ECO:0007669"/>
    <property type="project" value="UniProtKB-KW"/>
</dbReference>
<dbReference type="Pfam" id="PF00293">
    <property type="entry name" value="NUDIX"/>
    <property type="match status" value="1"/>
</dbReference>
<evidence type="ECO:0000313" key="4">
    <source>
        <dbReference type="EMBL" id="SCP97347.1"/>
    </source>
</evidence>
<evidence type="ECO:0000259" key="3">
    <source>
        <dbReference type="PROSITE" id="PS51462"/>
    </source>
</evidence>
<accession>A0A1D3TTN3</accession>
<dbReference type="AlphaFoldDB" id="A0A1D3TTN3"/>
<dbReference type="SUPFAM" id="SSF55811">
    <property type="entry name" value="Nudix"/>
    <property type="match status" value="1"/>
</dbReference>
<keyword evidence="5" id="KW-1185">Reference proteome</keyword>
<comment type="cofactor">
    <cofactor evidence="1">
        <name>Mg(2+)</name>
        <dbReference type="ChEBI" id="CHEBI:18420"/>
    </cofactor>
</comment>
<dbReference type="PANTHER" id="PTHR11839:SF18">
    <property type="entry name" value="NUDIX HYDROLASE DOMAIN-CONTAINING PROTEIN"/>
    <property type="match status" value="1"/>
</dbReference>
<dbReference type="InterPro" id="IPR015797">
    <property type="entry name" value="NUDIX_hydrolase-like_dom_sf"/>
</dbReference>